<reference evidence="2 3" key="1">
    <citation type="journal article" date="2016" name="ISME J.">
        <title>Chasing the elusive Euryarchaeota class WSA2: genomes reveal a uniquely fastidious methyl-reducing methanogen.</title>
        <authorList>
            <person name="Nobu M.K."/>
            <person name="Narihiro T."/>
            <person name="Kuroda K."/>
            <person name="Mei R."/>
            <person name="Liu W.T."/>
        </authorList>
    </citation>
    <scope>NUCLEOTIDE SEQUENCE [LARGE SCALE GENOMIC DNA]</scope>
    <source>
        <strain evidence="2">U1lsi0528_Bin055</strain>
    </source>
</reference>
<dbReference type="EMBL" id="LNGC01000100">
    <property type="protein sequence ID" value="KYC49301.1"/>
    <property type="molecule type" value="Genomic_DNA"/>
</dbReference>
<evidence type="ECO:0000313" key="2">
    <source>
        <dbReference type="EMBL" id="KYC49301.1"/>
    </source>
</evidence>
<feature type="domain" description="ArnR1-like winged helix-turn-helix" evidence="1">
    <location>
        <begin position="6"/>
        <end position="85"/>
    </location>
</feature>
<evidence type="ECO:0000313" key="3">
    <source>
        <dbReference type="Proteomes" id="UP000075398"/>
    </source>
</evidence>
<dbReference type="Pfam" id="PF14947">
    <property type="entry name" value="HTH_45"/>
    <property type="match status" value="1"/>
</dbReference>
<proteinExistence type="predicted"/>
<dbReference type="InterPro" id="IPR038723">
    <property type="entry name" value="ArnR1-like_HTH"/>
</dbReference>
<dbReference type="SUPFAM" id="SSF46785">
    <property type="entry name" value="Winged helix' DNA-binding domain"/>
    <property type="match status" value="1"/>
</dbReference>
<dbReference type="Gene3D" id="1.10.10.10">
    <property type="entry name" value="Winged helix-like DNA-binding domain superfamily/Winged helix DNA-binding domain"/>
    <property type="match status" value="1"/>
</dbReference>
<accession>A0A150IWC3</accession>
<comment type="caution">
    <text evidence="2">The sequence shown here is derived from an EMBL/GenBank/DDBJ whole genome shotgun (WGS) entry which is preliminary data.</text>
</comment>
<name>A0A150IWC3_9EURY</name>
<dbReference type="InterPro" id="IPR036390">
    <property type="entry name" value="WH_DNA-bd_sf"/>
</dbReference>
<organism evidence="2 3">
    <name type="scientific">Candidatus Methanofastidiosum methylothiophilum</name>
    <dbReference type="NCBI Taxonomy" id="1705564"/>
    <lineage>
        <taxon>Archaea</taxon>
        <taxon>Methanobacteriati</taxon>
        <taxon>Methanobacteriota</taxon>
        <taxon>Stenosarchaea group</taxon>
        <taxon>Candidatus Methanofastidiosia</taxon>
        <taxon>Candidatus Methanofastidiosales</taxon>
        <taxon>Candidatus Methanofastidiosaceae</taxon>
        <taxon>Candidatus Methanofastidiosum</taxon>
    </lineage>
</organism>
<sequence>MEIEYRASNKIILGILECILKKTSPNNKVLKTHIIQCANLKAEMAERYLGILKEAGYITENEGNWGKRKVIYYELTEKGIERYKWFFQIDKELYGV</sequence>
<dbReference type="InterPro" id="IPR036388">
    <property type="entry name" value="WH-like_DNA-bd_sf"/>
</dbReference>
<dbReference type="Proteomes" id="UP000075398">
    <property type="component" value="Unassembled WGS sequence"/>
</dbReference>
<evidence type="ECO:0000259" key="1">
    <source>
        <dbReference type="Pfam" id="PF14947"/>
    </source>
</evidence>
<dbReference type="AlphaFoldDB" id="A0A150IWC3"/>
<gene>
    <name evidence="2" type="ORF">AMQ22_01676</name>
</gene>
<protein>
    <recommendedName>
        <fullName evidence="1">ArnR1-like winged helix-turn-helix domain-containing protein</fullName>
    </recommendedName>
</protein>